<dbReference type="InterPro" id="IPR036637">
    <property type="entry name" value="Phosphohistidine_dom_sf"/>
</dbReference>
<evidence type="ECO:0000256" key="6">
    <source>
        <dbReference type="ARBA" id="ARBA00021623"/>
    </source>
</evidence>
<keyword evidence="10 15" id="KW-0418">Kinase</keyword>
<dbReference type="InterPro" id="IPR006319">
    <property type="entry name" value="PEP_synth"/>
</dbReference>
<evidence type="ECO:0000259" key="18">
    <source>
        <dbReference type="Pfam" id="PF02896"/>
    </source>
</evidence>
<dbReference type="InterPro" id="IPR023151">
    <property type="entry name" value="PEP_util_CS"/>
</dbReference>
<dbReference type="Gene3D" id="3.30.1490.20">
    <property type="entry name" value="ATP-grasp fold, A domain"/>
    <property type="match status" value="1"/>
</dbReference>
<evidence type="ECO:0000256" key="5">
    <source>
        <dbReference type="ARBA" id="ARBA00011996"/>
    </source>
</evidence>
<evidence type="ECO:0000259" key="17">
    <source>
        <dbReference type="Pfam" id="PF01326"/>
    </source>
</evidence>
<feature type="domain" description="Pyruvate phosphate dikinase AMP/ATP-binding" evidence="17">
    <location>
        <begin position="40"/>
        <end position="379"/>
    </location>
</feature>
<organism evidence="19 20">
    <name type="scientific">Pseudoduganella albidiflava</name>
    <dbReference type="NCBI Taxonomy" id="321983"/>
    <lineage>
        <taxon>Bacteria</taxon>
        <taxon>Pseudomonadati</taxon>
        <taxon>Pseudomonadota</taxon>
        <taxon>Betaproteobacteria</taxon>
        <taxon>Burkholderiales</taxon>
        <taxon>Oxalobacteraceae</taxon>
        <taxon>Telluria group</taxon>
        <taxon>Pseudoduganella</taxon>
    </lineage>
</organism>
<dbReference type="PANTHER" id="PTHR43030:SF1">
    <property type="entry name" value="PHOSPHOENOLPYRUVATE SYNTHASE"/>
    <property type="match status" value="1"/>
</dbReference>
<accession>A0AA88C1Q6</accession>
<dbReference type="GO" id="GO:0005524">
    <property type="term" value="F:ATP binding"/>
    <property type="evidence" value="ECO:0007669"/>
    <property type="project" value="UniProtKB-KW"/>
</dbReference>
<evidence type="ECO:0000313" key="20">
    <source>
        <dbReference type="Proteomes" id="UP000628442"/>
    </source>
</evidence>
<evidence type="ECO:0000256" key="7">
    <source>
        <dbReference type="ARBA" id="ARBA00022679"/>
    </source>
</evidence>
<evidence type="ECO:0000256" key="4">
    <source>
        <dbReference type="ARBA" id="ARBA00007837"/>
    </source>
</evidence>
<dbReference type="EMBL" id="BMWV01000007">
    <property type="protein sequence ID" value="GGY48691.1"/>
    <property type="molecule type" value="Genomic_DNA"/>
</dbReference>
<reference evidence="19" key="2">
    <citation type="submission" date="2022-12" db="EMBL/GenBank/DDBJ databases">
        <authorList>
            <person name="Sun Q."/>
            <person name="Kim S."/>
        </authorList>
    </citation>
    <scope>NUCLEOTIDE SEQUENCE</scope>
    <source>
        <strain evidence="19">KCTC 12343</strain>
    </source>
</reference>
<dbReference type="InterPro" id="IPR000121">
    <property type="entry name" value="PEP_util_C"/>
</dbReference>
<dbReference type="SUPFAM" id="SSF51621">
    <property type="entry name" value="Phosphoenolpyruvate/pyruvate domain"/>
    <property type="match status" value="1"/>
</dbReference>
<dbReference type="EC" id="2.7.9.2" evidence="5 15"/>
<dbReference type="InterPro" id="IPR018274">
    <property type="entry name" value="PEP_util_AS"/>
</dbReference>
<evidence type="ECO:0000256" key="8">
    <source>
        <dbReference type="ARBA" id="ARBA00022723"/>
    </source>
</evidence>
<protein>
    <recommendedName>
        <fullName evidence="6 15">Phosphoenolpyruvate synthase</fullName>
        <shortName evidence="15">PEP synthase</shortName>
        <ecNumber evidence="5 15">2.7.9.2</ecNumber>
    </recommendedName>
    <alternativeName>
        <fullName evidence="13 15">Pyruvate, water dikinase</fullName>
    </alternativeName>
</protein>
<evidence type="ECO:0000313" key="19">
    <source>
        <dbReference type="EMBL" id="GGY48691.1"/>
    </source>
</evidence>
<evidence type="ECO:0000259" key="16">
    <source>
        <dbReference type="Pfam" id="PF00391"/>
    </source>
</evidence>
<dbReference type="PIRSF" id="PIRSF000854">
    <property type="entry name" value="PEP_synthase"/>
    <property type="match status" value="1"/>
</dbReference>
<keyword evidence="7 15" id="KW-0808">Transferase</keyword>
<dbReference type="Pfam" id="PF00391">
    <property type="entry name" value="PEP-utilizers"/>
    <property type="match status" value="1"/>
</dbReference>
<comment type="function">
    <text evidence="2 15">Catalyzes the phosphorylation of pyruvate to phosphoenolpyruvate.</text>
</comment>
<evidence type="ECO:0000256" key="2">
    <source>
        <dbReference type="ARBA" id="ARBA00002988"/>
    </source>
</evidence>
<dbReference type="Gene3D" id="3.30.470.20">
    <property type="entry name" value="ATP-grasp fold, B domain"/>
    <property type="match status" value="1"/>
</dbReference>
<evidence type="ECO:0000256" key="9">
    <source>
        <dbReference type="ARBA" id="ARBA00022741"/>
    </source>
</evidence>
<dbReference type="InterPro" id="IPR008279">
    <property type="entry name" value="PEP-util_enz_mobile_dom"/>
</dbReference>
<dbReference type="FunFam" id="3.30.1490.20:FF:000010">
    <property type="entry name" value="Phosphoenolpyruvate synthase"/>
    <property type="match status" value="1"/>
</dbReference>
<evidence type="ECO:0000256" key="14">
    <source>
        <dbReference type="ARBA" id="ARBA00047700"/>
    </source>
</evidence>
<feature type="domain" description="PEP-utilising enzyme mobile" evidence="16">
    <location>
        <begin position="414"/>
        <end position="484"/>
    </location>
</feature>
<keyword evidence="8 15" id="KW-0479">Metal-binding</keyword>
<dbReference type="FunFam" id="3.50.30.10:FF:000002">
    <property type="entry name" value="Phosphoenolpyruvate synthase"/>
    <property type="match status" value="1"/>
</dbReference>
<keyword evidence="11 15" id="KW-0067">ATP-binding</keyword>
<dbReference type="Pfam" id="PF01326">
    <property type="entry name" value="PPDK_N"/>
    <property type="match status" value="1"/>
</dbReference>
<dbReference type="NCBIfam" id="NF005057">
    <property type="entry name" value="PRK06464.1"/>
    <property type="match status" value="1"/>
</dbReference>
<dbReference type="GO" id="GO:0008986">
    <property type="term" value="F:pyruvate, water dikinase activity"/>
    <property type="evidence" value="ECO:0007669"/>
    <property type="project" value="UniProtKB-EC"/>
</dbReference>
<dbReference type="GO" id="GO:0046872">
    <property type="term" value="F:metal ion binding"/>
    <property type="evidence" value="ECO:0007669"/>
    <property type="project" value="UniProtKB-KW"/>
</dbReference>
<comment type="caution">
    <text evidence="19">The sequence shown here is derived from an EMBL/GenBank/DDBJ whole genome shotgun (WGS) entry which is preliminary data.</text>
</comment>
<dbReference type="FunFam" id="3.20.20.60:FF:000010">
    <property type="entry name" value="Phosphoenolpyruvate synthase"/>
    <property type="match status" value="1"/>
</dbReference>
<keyword evidence="12 15" id="KW-0460">Magnesium</keyword>
<name>A0AA88C1Q6_9BURK</name>
<dbReference type="Proteomes" id="UP000628442">
    <property type="component" value="Unassembled WGS sequence"/>
</dbReference>
<dbReference type="FunFam" id="3.30.470.20:FF:000017">
    <property type="entry name" value="Phosphoenolpyruvate synthase"/>
    <property type="match status" value="1"/>
</dbReference>
<dbReference type="NCBIfam" id="TIGR01418">
    <property type="entry name" value="PEP_synth"/>
    <property type="match status" value="1"/>
</dbReference>
<sequence>MTNLSNAALVIPDQAQAGENATGVSTYVASFENLRMTDVESVGGKNASLGEMISQLAGAGVRVPGGFATTAQAFRDFLSHSIDGGAPLAERIANRLSDLNVDDVRSLAQAGAEIRQWIVDTPFQPRLEQEIRTFYDNLVAGSETEVSFAVRSSATAEDLPDASFAGQQESFLNVVGIDNVLDAMKHVFASLYNDRAISYRVHKGFTHAEVALSAGVQRMVRSDTGAAGVMFTIDTESGFKDVVFITSSYGLGETVVQGAVNPDEFYVHKPMLEQGKSPVIRRNIGSKLIKMEFTSEARAGRSVKTVDVPIELRNRYSLTDVEVVELAKYAVIIENHYGRPMDIEWGKDGRDGKLYILQARPETVKSQQKATDAQQRFKLKSTGTVLTSGRAIGQKIGAGPVRVISDPSEMERVQPGDVLVADMTDPNWEPVMKRASAIVTNRGGRTCHAAIIARELGVPAVVGCGDATEVLKDGTFVTVSCAEGDEGKIYDGLLETEISEVSRGELPQLPVKIMLNVGNPQLAFDFQQVPNAGVGLARLEFIINNNIGVHPKAILEYPNIDPDLKKAVESVARGHASPKAFYVDKLAEGVATIAAAFWPKPVIVRLSDFKSNEYKKLIGGSRYEPDEENPMLGFRGAARYISADFAESFTMECLAMKRVREDMGLTNVELMVPFVRTLGQAQKVVELLAKNGLKRGENGLRLIMMCEVPSNAVLADQFLEYFDGFSIGSNDLTQLTLGLDRDSGMELLAADFDERDPAVKALLSMAISACRKQGKYIGICGQGPSDHPDLAEWLMEQGIESMSLNPDSVIDTWQKLAELRK</sequence>
<evidence type="ECO:0000256" key="12">
    <source>
        <dbReference type="ARBA" id="ARBA00022842"/>
    </source>
</evidence>
<gene>
    <name evidence="19" type="primary">ppsA</name>
    <name evidence="19" type="ORF">GCM10007387_33660</name>
</gene>
<evidence type="ECO:0000256" key="13">
    <source>
        <dbReference type="ARBA" id="ARBA00033470"/>
    </source>
</evidence>
<dbReference type="PROSITE" id="PS00742">
    <property type="entry name" value="PEP_ENZYMES_2"/>
    <property type="match status" value="1"/>
</dbReference>
<evidence type="ECO:0000256" key="15">
    <source>
        <dbReference type="PIRNR" id="PIRNR000854"/>
    </source>
</evidence>
<dbReference type="PANTHER" id="PTHR43030">
    <property type="entry name" value="PHOSPHOENOLPYRUVATE SYNTHASE"/>
    <property type="match status" value="1"/>
</dbReference>
<evidence type="ECO:0000256" key="10">
    <source>
        <dbReference type="ARBA" id="ARBA00022777"/>
    </source>
</evidence>
<reference evidence="19" key="1">
    <citation type="journal article" date="2014" name="Int. J. Syst. Evol. Microbiol.">
        <title>Complete genome sequence of Corynebacterium casei LMG S-19264T (=DSM 44701T), isolated from a smear-ripened cheese.</title>
        <authorList>
            <consortium name="US DOE Joint Genome Institute (JGI-PGF)"/>
            <person name="Walter F."/>
            <person name="Albersmeier A."/>
            <person name="Kalinowski J."/>
            <person name="Ruckert C."/>
        </authorList>
    </citation>
    <scope>NUCLEOTIDE SEQUENCE</scope>
    <source>
        <strain evidence="19">KCTC 12343</strain>
    </source>
</reference>
<dbReference type="InterPro" id="IPR015813">
    <property type="entry name" value="Pyrv/PenolPyrv_kinase-like_dom"/>
</dbReference>
<dbReference type="Pfam" id="PF02896">
    <property type="entry name" value="PEP-utilizers_C"/>
    <property type="match status" value="1"/>
</dbReference>
<feature type="domain" description="PEP-utilising enzyme C-terminal" evidence="18">
    <location>
        <begin position="510"/>
        <end position="818"/>
    </location>
</feature>
<keyword evidence="9 15" id="KW-0547">Nucleotide-binding</keyword>
<comment type="pathway">
    <text evidence="3 15">Carbohydrate biosynthesis; gluconeogenesis.</text>
</comment>
<evidence type="ECO:0000256" key="1">
    <source>
        <dbReference type="ARBA" id="ARBA00001946"/>
    </source>
</evidence>
<comment type="similarity">
    <text evidence="4 15">Belongs to the PEP-utilizing enzyme family.</text>
</comment>
<dbReference type="InterPro" id="IPR002192">
    <property type="entry name" value="PPDK_AMP/ATP-bd"/>
</dbReference>
<dbReference type="Gene3D" id="3.20.20.60">
    <property type="entry name" value="Phosphoenolpyruvate-binding domains"/>
    <property type="match status" value="1"/>
</dbReference>
<comment type="cofactor">
    <cofactor evidence="1 15">
        <name>Mg(2+)</name>
        <dbReference type="ChEBI" id="CHEBI:18420"/>
    </cofactor>
</comment>
<dbReference type="Gene3D" id="3.50.30.10">
    <property type="entry name" value="Phosphohistidine domain"/>
    <property type="match status" value="1"/>
</dbReference>
<dbReference type="InterPro" id="IPR040442">
    <property type="entry name" value="Pyrv_kinase-like_dom_sf"/>
</dbReference>
<dbReference type="AlphaFoldDB" id="A0AA88C1Q6"/>
<dbReference type="InterPro" id="IPR013815">
    <property type="entry name" value="ATP_grasp_subdomain_1"/>
</dbReference>
<dbReference type="PROSITE" id="PS00370">
    <property type="entry name" value="PEP_ENZYMES_PHOS_SITE"/>
    <property type="match status" value="1"/>
</dbReference>
<evidence type="ECO:0000256" key="3">
    <source>
        <dbReference type="ARBA" id="ARBA00004742"/>
    </source>
</evidence>
<comment type="catalytic activity">
    <reaction evidence="14 15">
        <text>pyruvate + ATP + H2O = phosphoenolpyruvate + AMP + phosphate + 2 H(+)</text>
        <dbReference type="Rhea" id="RHEA:11364"/>
        <dbReference type="ChEBI" id="CHEBI:15361"/>
        <dbReference type="ChEBI" id="CHEBI:15377"/>
        <dbReference type="ChEBI" id="CHEBI:15378"/>
        <dbReference type="ChEBI" id="CHEBI:30616"/>
        <dbReference type="ChEBI" id="CHEBI:43474"/>
        <dbReference type="ChEBI" id="CHEBI:58702"/>
        <dbReference type="ChEBI" id="CHEBI:456215"/>
        <dbReference type="EC" id="2.7.9.2"/>
    </reaction>
</comment>
<dbReference type="SUPFAM" id="SSF52009">
    <property type="entry name" value="Phosphohistidine domain"/>
    <property type="match status" value="1"/>
</dbReference>
<evidence type="ECO:0000256" key="11">
    <source>
        <dbReference type="ARBA" id="ARBA00022840"/>
    </source>
</evidence>
<proteinExistence type="inferred from homology"/>
<dbReference type="SUPFAM" id="SSF56059">
    <property type="entry name" value="Glutathione synthetase ATP-binding domain-like"/>
    <property type="match status" value="1"/>
</dbReference>